<keyword evidence="4 7" id="KW-1133">Transmembrane helix</keyword>
<evidence type="ECO:0000256" key="5">
    <source>
        <dbReference type="ARBA" id="ARBA00023136"/>
    </source>
</evidence>
<organism evidence="8 9">
    <name type="scientific">Pleurodeles waltl</name>
    <name type="common">Iberian ribbed newt</name>
    <dbReference type="NCBI Taxonomy" id="8319"/>
    <lineage>
        <taxon>Eukaryota</taxon>
        <taxon>Metazoa</taxon>
        <taxon>Chordata</taxon>
        <taxon>Craniata</taxon>
        <taxon>Vertebrata</taxon>
        <taxon>Euteleostomi</taxon>
        <taxon>Amphibia</taxon>
        <taxon>Batrachia</taxon>
        <taxon>Caudata</taxon>
        <taxon>Salamandroidea</taxon>
        <taxon>Salamandridae</taxon>
        <taxon>Pleurodelinae</taxon>
        <taxon>Pleurodeles</taxon>
    </lineage>
</organism>
<protein>
    <submittedName>
        <fullName evidence="8">Uncharacterized protein</fullName>
    </submittedName>
</protein>
<evidence type="ECO:0000256" key="1">
    <source>
        <dbReference type="ARBA" id="ARBA00004370"/>
    </source>
</evidence>
<evidence type="ECO:0000313" key="9">
    <source>
        <dbReference type="Proteomes" id="UP001066276"/>
    </source>
</evidence>
<feature type="compositionally biased region" description="Low complexity" evidence="6">
    <location>
        <begin position="66"/>
        <end position="85"/>
    </location>
</feature>
<evidence type="ECO:0000256" key="2">
    <source>
        <dbReference type="ARBA" id="ARBA00006843"/>
    </source>
</evidence>
<dbReference type="InterPro" id="IPR007593">
    <property type="entry name" value="CD225/Dispanin_fam"/>
</dbReference>
<dbReference type="EMBL" id="JANPWB010000011">
    <property type="protein sequence ID" value="KAJ1132436.1"/>
    <property type="molecule type" value="Genomic_DNA"/>
</dbReference>
<dbReference type="Proteomes" id="UP001066276">
    <property type="component" value="Chromosome 7"/>
</dbReference>
<feature type="transmembrane region" description="Helical" evidence="7">
    <location>
        <begin position="130"/>
        <end position="152"/>
    </location>
</feature>
<evidence type="ECO:0000256" key="6">
    <source>
        <dbReference type="SAM" id="MobiDB-lite"/>
    </source>
</evidence>
<gene>
    <name evidence="8" type="ORF">NDU88_010749</name>
</gene>
<evidence type="ECO:0000256" key="3">
    <source>
        <dbReference type="ARBA" id="ARBA00022692"/>
    </source>
</evidence>
<dbReference type="InterPro" id="IPR051423">
    <property type="entry name" value="CD225/Dispanin"/>
</dbReference>
<name>A0AAV7PWG7_PLEWA</name>
<comment type="subcellular location">
    <subcellularLocation>
        <location evidence="1">Membrane</location>
    </subcellularLocation>
</comment>
<dbReference type="PANTHER" id="PTHR14948">
    <property type="entry name" value="NG5"/>
    <property type="match status" value="1"/>
</dbReference>
<feature type="transmembrane region" description="Helical" evidence="7">
    <location>
        <begin position="173"/>
        <end position="192"/>
    </location>
</feature>
<evidence type="ECO:0000313" key="8">
    <source>
        <dbReference type="EMBL" id="KAJ1132436.1"/>
    </source>
</evidence>
<keyword evidence="9" id="KW-1185">Reference proteome</keyword>
<accession>A0AAV7PWG7</accession>
<keyword evidence="3 7" id="KW-0812">Transmembrane</keyword>
<dbReference type="Pfam" id="PF04505">
    <property type="entry name" value="CD225"/>
    <property type="match status" value="1"/>
</dbReference>
<feature type="region of interest" description="Disordered" evidence="6">
    <location>
        <begin position="66"/>
        <end position="105"/>
    </location>
</feature>
<dbReference type="PANTHER" id="PTHR14948:SF46">
    <property type="entry name" value="DISPANIN SUBFAMILY A MEMBER 2B-LIKE-RELATED"/>
    <property type="match status" value="1"/>
</dbReference>
<dbReference type="GO" id="GO:0016020">
    <property type="term" value="C:membrane"/>
    <property type="evidence" value="ECO:0007669"/>
    <property type="project" value="UniProtKB-SubCell"/>
</dbReference>
<dbReference type="AlphaFoldDB" id="A0AAV7PWG7"/>
<evidence type="ECO:0000256" key="4">
    <source>
        <dbReference type="ARBA" id="ARBA00022989"/>
    </source>
</evidence>
<keyword evidence="5 7" id="KW-0472">Membrane</keyword>
<evidence type="ECO:0000256" key="7">
    <source>
        <dbReference type="SAM" id="Phobius"/>
    </source>
</evidence>
<sequence>MATPRTDPPPGHHMYQHTEYNDAVQPELASNFNQSNVNQPAQPQWANNFNQSNFSQLAQPQWANNFNQSNANQPAQPQWANNFNQPSQLQSVTSNPPGNVPYVPGNNVVQTTQPMVFMAPVPCQIPDYQVYSIFTMIFCCFPIGLAACIFSRKTKEANLNYDAELAQQCSRKALLFNNVALAVGIIVAIAYISDAEDFIMEEIGEVVAEVLQRGNEVGDS</sequence>
<comment type="caution">
    <text evidence="8">The sequence shown here is derived from an EMBL/GenBank/DDBJ whole genome shotgun (WGS) entry which is preliminary data.</text>
</comment>
<feature type="compositionally biased region" description="Low complexity" evidence="6">
    <location>
        <begin position="95"/>
        <end position="105"/>
    </location>
</feature>
<reference evidence="8" key="1">
    <citation type="journal article" date="2022" name="bioRxiv">
        <title>Sequencing and chromosome-scale assembly of the giantPleurodeles waltlgenome.</title>
        <authorList>
            <person name="Brown T."/>
            <person name="Elewa A."/>
            <person name="Iarovenko S."/>
            <person name="Subramanian E."/>
            <person name="Araus A.J."/>
            <person name="Petzold A."/>
            <person name="Susuki M."/>
            <person name="Suzuki K.-i.T."/>
            <person name="Hayashi T."/>
            <person name="Toyoda A."/>
            <person name="Oliveira C."/>
            <person name="Osipova E."/>
            <person name="Leigh N.D."/>
            <person name="Simon A."/>
            <person name="Yun M.H."/>
        </authorList>
    </citation>
    <scope>NUCLEOTIDE SEQUENCE</scope>
    <source>
        <strain evidence="8">20211129_DDA</strain>
        <tissue evidence="8">Liver</tissue>
    </source>
</reference>
<comment type="similarity">
    <text evidence="2">Belongs to the CD225/Dispanin family.</text>
</comment>
<proteinExistence type="inferred from homology"/>